<dbReference type="Proteomes" id="UP000610746">
    <property type="component" value="Unassembled WGS sequence"/>
</dbReference>
<proteinExistence type="predicted"/>
<dbReference type="InterPro" id="IPR023346">
    <property type="entry name" value="Lysozyme-like_dom_sf"/>
</dbReference>
<organism evidence="1 2">
    <name type="scientific">Frigoriflavimonas asaccharolytica</name>
    <dbReference type="NCBI Taxonomy" id="2735899"/>
    <lineage>
        <taxon>Bacteria</taxon>
        <taxon>Pseudomonadati</taxon>
        <taxon>Bacteroidota</taxon>
        <taxon>Flavobacteriia</taxon>
        <taxon>Flavobacteriales</taxon>
        <taxon>Weeksellaceae</taxon>
        <taxon>Frigoriflavimonas</taxon>
    </lineage>
</organism>
<name>A0A8J8GB98_9FLAO</name>
<keyword evidence="2" id="KW-1185">Reference proteome</keyword>
<sequence length="263" mass="30678">MRDSEKIKTSFLFSEENCPIKKDDTTYDRLCIELNATMKKYNINTCIRKIHFLAQTYHESSRYGTTLEYSSGKRYNPDKHSDAKRMENTIDGDGPRYKGRGIIQLTWRKTQKKYFSYLLEKNKNLFNDKTVEELFNRKPLYKEKYIYYKDKVDDKGKKILNSKGKSIKEKLVEIVDVDSASLLASNIHYAFDSAGWYWENIGNTTATGENINNVADKDNVLKVSQCINGKVANPYGLNERIKFTDKLKELFLFPKNCTTKNKK</sequence>
<gene>
    <name evidence="1" type="ORF">HNQ03_003155</name>
</gene>
<dbReference type="Gene3D" id="1.10.530.10">
    <property type="match status" value="1"/>
</dbReference>
<comment type="caution">
    <text evidence="1">The sequence shown here is derived from an EMBL/GenBank/DDBJ whole genome shotgun (WGS) entry which is preliminary data.</text>
</comment>
<dbReference type="EMBL" id="JABSNO010000040">
    <property type="protein sequence ID" value="NRS94055.1"/>
    <property type="molecule type" value="Genomic_DNA"/>
</dbReference>
<reference evidence="1" key="1">
    <citation type="submission" date="2020-05" db="EMBL/GenBank/DDBJ databases">
        <title>Genomic Encyclopedia of Type Strains, Phase IV (KMG-V): Genome sequencing to study the core and pangenomes of soil and plant-associated prokaryotes.</title>
        <authorList>
            <person name="Whitman W."/>
        </authorList>
    </citation>
    <scope>NUCLEOTIDE SEQUENCE</scope>
    <source>
        <strain evidence="1">16F</strain>
    </source>
</reference>
<dbReference type="AlphaFoldDB" id="A0A8J8GB98"/>
<accession>A0A8J8GB98</accession>
<dbReference type="RefSeq" id="WP_173780590.1">
    <property type="nucleotide sequence ID" value="NZ_JABSNO010000040.1"/>
</dbReference>
<dbReference type="SUPFAM" id="SSF53955">
    <property type="entry name" value="Lysozyme-like"/>
    <property type="match status" value="2"/>
</dbReference>
<evidence type="ECO:0000313" key="2">
    <source>
        <dbReference type="Proteomes" id="UP000610746"/>
    </source>
</evidence>
<protein>
    <submittedName>
        <fullName evidence="1">Putative chitinase</fullName>
    </submittedName>
</protein>
<evidence type="ECO:0000313" key="1">
    <source>
        <dbReference type="EMBL" id="NRS94055.1"/>
    </source>
</evidence>